<dbReference type="Proteomes" id="UP001379533">
    <property type="component" value="Chromosome"/>
</dbReference>
<evidence type="ECO:0000256" key="2">
    <source>
        <dbReference type="ARBA" id="ARBA00011262"/>
    </source>
</evidence>
<keyword evidence="5" id="KW-0997">Cell inner membrane</keyword>
<evidence type="ECO:0000256" key="11">
    <source>
        <dbReference type="SAM" id="Phobius"/>
    </source>
</evidence>
<keyword evidence="4" id="KW-1003">Cell membrane</keyword>
<dbReference type="InterPro" id="IPR001851">
    <property type="entry name" value="ABC_transp_permease"/>
</dbReference>
<keyword evidence="7 11" id="KW-1133">Transmembrane helix</keyword>
<reference evidence="12 13" key="1">
    <citation type="submission" date="2021-12" db="EMBL/GenBank/DDBJ databases">
        <title>Discovery of the Pendulisporaceae a myxobacterial family with distinct sporulation behavior and unique specialized metabolism.</title>
        <authorList>
            <person name="Garcia R."/>
            <person name="Popoff A."/>
            <person name="Bader C.D."/>
            <person name="Loehr J."/>
            <person name="Walesch S."/>
            <person name="Walt C."/>
            <person name="Boldt J."/>
            <person name="Bunk B."/>
            <person name="Haeckl F.J.F.P.J."/>
            <person name="Gunesch A.P."/>
            <person name="Birkelbach J."/>
            <person name="Nuebel U."/>
            <person name="Pietschmann T."/>
            <person name="Bach T."/>
            <person name="Mueller R."/>
        </authorList>
    </citation>
    <scope>NUCLEOTIDE SEQUENCE [LARGE SCALE GENOMIC DNA]</scope>
    <source>
        <strain evidence="12 13">MSr12523</strain>
    </source>
</reference>
<keyword evidence="3" id="KW-0813">Transport</keyword>
<comment type="function">
    <text evidence="9">Part of the ABC transporter complex LsrABCD involved in autoinducer 2 (AI-2) import. Probably responsible for the translocation of the substrate across the membrane.</text>
</comment>
<keyword evidence="8 11" id="KW-0472">Membrane</keyword>
<keyword evidence="6 11" id="KW-0812">Transmembrane</keyword>
<feature type="transmembrane region" description="Helical" evidence="11">
    <location>
        <begin position="119"/>
        <end position="142"/>
    </location>
</feature>
<sequence length="316" mass="32225">MNAALRIAPVFLVLLGVLVAIMVQNPQFTRPPVFLGLVRFAAPLMLLAVGELFVLVAGEFDLSIGSLVTAVVAVAAGVGNGDEGKTWWLVPVLVGLGVVVGLVNGIVTTQLAVPSFITTLGTMLILSGGVLYWTGGAVLGYVPDNLRAFGRGTITGIPWIERLPYAVLVAAAFIAMATWLRHGTNFGHQLVAAGANPRAAALSGVDVARVRIFAFVLSALFAVVAGIVLGGIVGVSPHAGRGYEFQAISAAVLGGVVLGGGRGAVLPAAAGALALQATFTWLNLLGVADPARQAFQGAIIIGAVALSSYSARRRGS</sequence>
<feature type="transmembrane region" description="Helical" evidence="11">
    <location>
        <begin position="6"/>
        <end position="23"/>
    </location>
</feature>
<evidence type="ECO:0000313" key="13">
    <source>
        <dbReference type="Proteomes" id="UP001379533"/>
    </source>
</evidence>
<evidence type="ECO:0000256" key="5">
    <source>
        <dbReference type="ARBA" id="ARBA00022519"/>
    </source>
</evidence>
<dbReference type="RefSeq" id="WP_394840599.1">
    <property type="nucleotide sequence ID" value="NZ_CP089982.1"/>
</dbReference>
<protein>
    <recommendedName>
        <fullName evidence="10">Autoinducer 2 import system permease protein LsrD</fullName>
    </recommendedName>
</protein>
<feature type="transmembrane region" description="Helical" evidence="11">
    <location>
        <begin position="86"/>
        <end position="107"/>
    </location>
</feature>
<feature type="transmembrane region" description="Helical" evidence="11">
    <location>
        <begin position="212"/>
        <end position="235"/>
    </location>
</feature>
<dbReference type="PANTHER" id="PTHR32196">
    <property type="entry name" value="ABC TRANSPORTER PERMEASE PROTEIN YPHD-RELATED-RELATED"/>
    <property type="match status" value="1"/>
</dbReference>
<accession>A0ABZ2JU30</accession>
<dbReference type="PANTHER" id="PTHR32196:SF71">
    <property type="entry name" value="AUTOINDUCER 2 IMPORT SYSTEM PERMEASE PROTEIN LSRD"/>
    <property type="match status" value="1"/>
</dbReference>
<name>A0ABZ2JU30_9BACT</name>
<evidence type="ECO:0000256" key="3">
    <source>
        <dbReference type="ARBA" id="ARBA00022448"/>
    </source>
</evidence>
<dbReference type="EMBL" id="CP089982">
    <property type="protein sequence ID" value="WXA89986.1"/>
    <property type="molecule type" value="Genomic_DNA"/>
</dbReference>
<feature type="transmembrane region" description="Helical" evidence="11">
    <location>
        <begin position="294"/>
        <end position="311"/>
    </location>
</feature>
<evidence type="ECO:0000256" key="1">
    <source>
        <dbReference type="ARBA" id="ARBA00004651"/>
    </source>
</evidence>
<comment type="subcellular location">
    <subcellularLocation>
        <location evidence="1">Cell membrane</location>
        <topology evidence="1">Multi-pass membrane protein</topology>
    </subcellularLocation>
</comment>
<evidence type="ECO:0000256" key="7">
    <source>
        <dbReference type="ARBA" id="ARBA00022989"/>
    </source>
</evidence>
<evidence type="ECO:0000313" key="12">
    <source>
        <dbReference type="EMBL" id="WXA89986.1"/>
    </source>
</evidence>
<organism evidence="12 13">
    <name type="scientific">Pendulispora brunnea</name>
    <dbReference type="NCBI Taxonomy" id="2905690"/>
    <lineage>
        <taxon>Bacteria</taxon>
        <taxon>Pseudomonadati</taxon>
        <taxon>Myxococcota</taxon>
        <taxon>Myxococcia</taxon>
        <taxon>Myxococcales</taxon>
        <taxon>Sorangiineae</taxon>
        <taxon>Pendulisporaceae</taxon>
        <taxon>Pendulispora</taxon>
    </lineage>
</organism>
<gene>
    <name evidence="12" type="ORF">LZC95_26225</name>
</gene>
<dbReference type="Pfam" id="PF02653">
    <property type="entry name" value="BPD_transp_2"/>
    <property type="match status" value="1"/>
</dbReference>
<evidence type="ECO:0000256" key="8">
    <source>
        <dbReference type="ARBA" id="ARBA00023136"/>
    </source>
</evidence>
<evidence type="ECO:0000256" key="10">
    <source>
        <dbReference type="ARBA" id="ARBA00039381"/>
    </source>
</evidence>
<keyword evidence="13" id="KW-1185">Reference proteome</keyword>
<feature type="transmembrane region" description="Helical" evidence="11">
    <location>
        <begin position="247"/>
        <end position="274"/>
    </location>
</feature>
<evidence type="ECO:0000256" key="4">
    <source>
        <dbReference type="ARBA" id="ARBA00022475"/>
    </source>
</evidence>
<proteinExistence type="predicted"/>
<feature type="transmembrane region" description="Helical" evidence="11">
    <location>
        <begin position="62"/>
        <end position="79"/>
    </location>
</feature>
<evidence type="ECO:0000256" key="6">
    <source>
        <dbReference type="ARBA" id="ARBA00022692"/>
    </source>
</evidence>
<feature type="transmembrane region" description="Helical" evidence="11">
    <location>
        <begin position="35"/>
        <end position="56"/>
    </location>
</feature>
<feature type="transmembrane region" description="Helical" evidence="11">
    <location>
        <begin position="163"/>
        <end position="180"/>
    </location>
</feature>
<comment type="subunit">
    <text evidence="2">The complex is composed of two ATP-binding proteins (LsrA), two transmembrane proteins (LsrC and LsrD) and a solute-binding protein (LsrB).</text>
</comment>
<evidence type="ECO:0000256" key="9">
    <source>
        <dbReference type="ARBA" id="ARBA00025439"/>
    </source>
</evidence>